<proteinExistence type="predicted"/>
<keyword evidence="2" id="KW-1185">Reference proteome</keyword>
<accession>A0A3P7MQ79</accession>
<dbReference type="Proteomes" id="UP000271889">
    <property type="component" value="Unassembled WGS sequence"/>
</dbReference>
<evidence type="ECO:0000313" key="1">
    <source>
        <dbReference type="EMBL" id="VDN24718.1"/>
    </source>
</evidence>
<reference evidence="1 2" key="1">
    <citation type="submission" date="2018-11" db="EMBL/GenBank/DDBJ databases">
        <authorList>
            <consortium name="Pathogen Informatics"/>
        </authorList>
    </citation>
    <scope>NUCLEOTIDE SEQUENCE [LARGE SCALE GENOMIC DNA]</scope>
</reference>
<evidence type="ECO:0000313" key="2">
    <source>
        <dbReference type="Proteomes" id="UP000271889"/>
    </source>
</evidence>
<protein>
    <submittedName>
        <fullName evidence="1">Uncharacterized protein</fullName>
    </submittedName>
</protein>
<sequence>MRVAGENAVVAACVQTNSFLSDYCLDVVCTVGVIIFRRRYQPSPRSTEEIRSTTVDILSLLICVSIVYNQPIPLTVEAVPTFAPIYRRDPLYYRGYLISIHMRIDCLQPAHSTNCAISIAACLSSHRRPVWDGNRDISCNQLRLKTFGAAKRSFGVAQYICFLKKDANFGVYGFRLQHYPNVIPTWATTWANMLFVKCMTSSPSTM</sequence>
<gene>
    <name evidence="1" type="ORF">CGOC_LOCUS9896</name>
</gene>
<name>A0A3P7MQ79_CYLGO</name>
<organism evidence="1 2">
    <name type="scientific">Cylicostephanus goldi</name>
    <name type="common">Nematode worm</name>
    <dbReference type="NCBI Taxonomy" id="71465"/>
    <lineage>
        <taxon>Eukaryota</taxon>
        <taxon>Metazoa</taxon>
        <taxon>Ecdysozoa</taxon>
        <taxon>Nematoda</taxon>
        <taxon>Chromadorea</taxon>
        <taxon>Rhabditida</taxon>
        <taxon>Rhabditina</taxon>
        <taxon>Rhabditomorpha</taxon>
        <taxon>Strongyloidea</taxon>
        <taxon>Strongylidae</taxon>
        <taxon>Cylicostephanus</taxon>
    </lineage>
</organism>
<dbReference type="EMBL" id="UYRV01108858">
    <property type="protein sequence ID" value="VDN24718.1"/>
    <property type="molecule type" value="Genomic_DNA"/>
</dbReference>
<dbReference type="AlphaFoldDB" id="A0A3P7MQ79"/>